<dbReference type="PANTHER" id="PTHR43586">
    <property type="entry name" value="CYSTEINE DESULFURASE"/>
    <property type="match status" value="1"/>
</dbReference>
<dbReference type="EMBL" id="JBHSJD010000001">
    <property type="protein sequence ID" value="MFC5020923.1"/>
    <property type="molecule type" value="Genomic_DNA"/>
</dbReference>
<dbReference type="InterPro" id="IPR015421">
    <property type="entry name" value="PyrdxlP-dep_Trfase_major"/>
</dbReference>
<dbReference type="PROSITE" id="PS00595">
    <property type="entry name" value="AA_TRANSFER_CLASS_5"/>
    <property type="match status" value="1"/>
</dbReference>
<evidence type="ECO:0000259" key="5">
    <source>
        <dbReference type="Pfam" id="PF00266"/>
    </source>
</evidence>
<gene>
    <name evidence="6" type="ORF">ACFPM3_02005</name>
</gene>
<comment type="caution">
    <text evidence="6">The sequence shown here is derived from an EMBL/GenBank/DDBJ whole genome shotgun (WGS) entry which is preliminary data.</text>
</comment>
<dbReference type="Proteomes" id="UP001595829">
    <property type="component" value="Unassembled WGS sequence"/>
</dbReference>
<evidence type="ECO:0000256" key="2">
    <source>
        <dbReference type="ARBA" id="ARBA00022898"/>
    </source>
</evidence>
<dbReference type="InterPro" id="IPR015424">
    <property type="entry name" value="PyrdxlP-dep_Trfase"/>
</dbReference>
<evidence type="ECO:0000256" key="1">
    <source>
        <dbReference type="ARBA" id="ARBA00001933"/>
    </source>
</evidence>
<dbReference type="InterPro" id="IPR000192">
    <property type="entry name" value="Aminotrans_V_dom"/>
</dbReference>
<protein>
    <submittedName>
        <fullName evidence="6">Aminotransferase class V-fold PLP-dependent enzyme</fullName>
    </submittedName>
</protein>
<dbReference type="Pfam" id="PF00266">
    <property type="entry name" value="Aminotran_5"/>
    <property type="match status" value="1"/>
</dbReference>
<reference evidence="7" key="1">
    <citation type="journal article" date="2019" name="Int. J. Syst. Evol. Microbiol.">
        <title>The Global Catalogue of Microorganisms (GCM) 10K type strain sequencing project: providing services to taxonomists for standard genome sequencing and annotation.</title>
        <authorList>
            <consortium name="The Broad Institute Genomics Platform"/>
            <consortium name="The Broad Institute Genome Sequencing Center for Infectious Disease"/>
            <person name="Wu L."/>
            <person name="Ma J."/>
        </authorList>
    </citation>
    <scope>NUCLEOTIDE SEQUENCE [LARGE SCALE GENOMIC DNA]</scope>
    <source>
        <strain evidence="7">CGMCC 4.1648</strain>
    </source>
</reference>
<keyword evidence="6" id="KW-0032">Aminotransferase</keyword>
<proteinExistence type="inferred from homology"/>
<dbReference type="Gene3D" id="3.90.1150.10">
    <property type="entry name" value="Aspartate Aminotransferase, domain 1"/>
    <property type="match status" value="1"/>
</dbReference>
<name>A0ABV9XAH3_9ACTN</name>
<evidence type="ECO:0000256" key="3">
    <source>
        <dbReference type="RuleBase" id="RU004075"/>
    </source>
</evidence>
<accession>A0ABV9XAH3</accession>
<keyword evidence="7" id="KW-1185">Reference proteome</keyword>
<dbReference type="InterPro" id="IPR015422">
    <property type="entry name" value="PyrdxlP-dep_Trfase_small"/>
</dbReference>
<keyword evidence="2" id="KW-0663">Pyridoxal phosphate</keyword>
<sequence length="394" mass="42546">MGNDTMNIAQLRARTPGCTESAYFDNAGSALPSEQVTRTVIDHLLLERRVGGYTAAAMAADRLEAVYSSVARLLNAAPDEIALVENATRAWDMAFYGIRFRPGDRILTSRSEYPSNALAFLHAKERHGVAVEPIPDDEHGQVCLESLAAMLADGGVRLVAVNHVPTYNGLVHPAAAIGELARRAGALYLLDACQSAGQLPLDVREIGCHMLSATGRKYLRAPRGTGFLYVSKDVVGELDPPLVDLRAATWTGPDTYELRPDARRFETWERNTAGLLGLGAAVDEALALGVDRIRDRVDLLAGRLRAHLAALGGVDVHDRGLVRSGIVTFTKKGWEAAELVTALRAAGVTVDSSFPSRARFDTRPDKPAAVVRASVHYFNTEAELDRLVNVVDGM</sequence>
<evidence type="ECO:0000256" key="4">
    <source>
        <dbReference type="RuleBase" id="RU004504"/>
    </source>
</evidence>
<dbReference type="GO" id="GO:0008483">
    <property type="term" value="F:transaminase activity"/>
    <property type="evidence" value="ECO:0007669"/>
    <property type="project" value="UniProtKB-KW"/>
</dbReference>
<dbReference type="RefSeq" id="WP_345691946.1">
    <property type="nucleotide sequence ID" value="NZ_BAABIT010000001.1"/>
</dbReference>
<evidence type="ECO:0000313" key="6">
    <source>
        <dbReference type="EMBL" id="MFC5020923.1"/>
    </source>
</evidence>
<comment type="cofactor">
    <cofactor evidence="1 4">
        <name>pyridoxal 5'-phosphate</name>
        <dbReference type="ChEBI" id="CHEBI:597326"/>
    </cofactor>
</comment>
<comment type="similarity">
    <text evidence="3">Belongs to the class-V pyridoxal-phosphate-dependent aminotransferase family.</text>
</comment>
<dbReference type="Gene3D" id="3.40.640.10">
    <property type="entry name" value="Type I PLP-dependent aspartate aminotransferase-like (Major domain)"/>
    <property type="match status" value="1"/>
</dbReference>
<dbReference type="InterPro" id="IPR020578">
    <property type="entry name" value="Aminotrans_V_PyrdxlP_BS"/>
</dbReference>
<evidence type="ECO:0000313" key="7">
    <source>
        <dbReference type="Proteomes" id="UP001595829"/>
    </source>
</evidence>
<keyword evidence="6" id="KW-0808">Transferase</keyword>
<organism evidence="6 7">
    <name type="scientific">Streptomyces coeruleoprunus</name>
    <dbReference type="NCBI Taxonomy" id="285563"/>
    <lineage>
        <taxon>Bacteria</taxon>
        <taxon>Bacillati</taxon>
        <taxon>Actinomycetota</taxon>
        <taxon>Actinomycetes</taxon>
        <taxon>Kitasatosporales</taxon>
        <taxon>Streptomycetaceae</taxon>
        <taxon>Streptomyces</taxon>
    </lineage>
</organism>
<feature type="domain" description="Aminotransferase class V" evidence="5">
    <location>
        <begin position="23"/>
        <end position="387"/>
    </location>
</feature>
<dbReference type="PANTHER" id="PTHR43586:SF24">
    <property type="entry name" value="BLR4730 PROTEIN"/>
    <property type="match status" value="1"/>
</dbReference>
<dbReference type="SUPFAM" id="SSF53383">
    <property type="entry name" value="PLP-dependent transferases"/>
    <property type="match status" value="1"/>
</dbReference>